<dbReference type="AlphaFoldDB" id="A0A9P0D1S3"/>
<sequence>MRLLVDVPKAGYGNTNDGNKSRRFVADPDTSSRISGINVDLIKRFRVILKEISSGFTINAEKFAAYAHTTTMLYIDLYGWHPMSPTIHKVLIHGTQLIRHANFTYWSINRGGG</sequence>
<keyword evidence="2" id="KW-1185">Reference proteome</keyword>
<organism evidence="1 2">
    <name type="scientific">Psylliodes chrysocephalus</name>
    <dbReference type="NCBI Taxonomy" id="3402493"/>
    <lineage>
        <taxon>Eukaryota</taxon>
        <taxon>Metazoa</taxon>
        <taxon>Ecdysozoa</taxon>
        <taxon>Arthropoda</taxon>
        <taxon>Hexapoda</taxon>
        <taxon>Insecta</taxon>
        <taxon>Pterygota</taxon>
        <taxon>Neoptera</taxon>
        <taxon>Endopterygota</taxon>
        <taxon>Coleoptera</taxon>
        <taxon>Polyphaga</taxon>
        <taxon>Cucujiformia</taxon>
        <taxon>Chrysomeloidea</taxon>
        <taxon>Chrysomelidae</taxon>
        <taxon>Galerucinae</taxon>
        <taxon>Alticini</taxon>
        <taxon>Psylliodes</taxon>
    </lineage>
</organism>
<dbReference type="EMBL" id="OV651815">
    <property type="protein sequence ID" value="CAH1108722.1"/>
    <property type="molecule type" value="Genomic_DNA"/>
</dbReference>
<proteinExistence type="predicted"/>
<dbReference type="OrthoDB" id="6779616at2759"/>
<accession>A0A9P0D1S3</accession>
<gene>
    <name evidence="1" type="ORF">PSYICH_LOCUS8824</name>
</gene>
<evidence type="ECO:0000313" key="1">
    <source>
        <dbReference type="EMBL" id="CAH1108722.1"/>
    </source>
</evidence>
<dbReference type="Proteomes" id="UP001153636">
    <property type="component" value="Chromosome 3"/>
</dbReference>
<reference evidence="1" key="1">
    <citation type="submission" date="2022-01" db="EMBL/GenBank/DDBJ databases">
        <authorList>
            <person name="King R."/>
        </authorList>
    </citation>
    <scope>NUCLEOTIDE SEQUENCE</scope>
</reference>
<evidence type="ECO:0000313" key="2">
    <source>
        <dbReference type="Proteomes" id="UP001153636"/>
    </source>
</evidence>
<name>A0A9P0D1S3_9CUCU</name>
<protein>
    <submittedName>
        <fullName evidence="1">Uncharacterized protein</fullName>
    </submittedName>
</protein>